<dbReference type="PIRSF" id="PIRSF008459">
    <property type="entry name" value="UCP008459"/>
    <property type="match status" value="1"/>
</dbReference>
<dbReference type="InterPro" id="IPR027795">
    <property type="entry name" value="CASTOR_ACT_dom"/>
</dbReference>
<accession>A0ABW1ZL46</accession>
<evidence type="ECO:0000259" key="1">
    <source>
        <dbReference type="Pfam" id="PF13840"/>
    </source>
</evidence>
<sequence length="126" mass="13289">MTPQTLSVLPGRYAVVQLPPDAPLPPLAGAFWSLTRTADELSLVCAEAEVPPGSTAADGWVAFKLHGPFPFHLTGILASVLNPLRDVEVGIFALSTFDTDYVLVKQAQQPEATAALRAAGHTVLEA</sequence>
<evidence type="ECO:0000313" key="4">
    <source>
        <dbReference type="Proteomes" id="UP001596317"/>
    </source>
</evidence>
<dbReference type="EMBL" id="JBHSWB010000001">
    <property type="protein sequence ID" value="MFC6661184.1"/>
    <property type="molecule type" value="Genomic_DNA"/>
</dbReference>
<dbReference type="InterPro" id="IPR016540">
    <property type="entry name" value="UCP008459"/>
</dbReference>
<protein>
    <submittedName>
        <fullName evidence="3">ACT domain-containing protein</fullName>
    </submittedName>
</protein>
<comment type="caution">
    <text evidence="3">The sequence shown here is derived from an EMBL/GenBank/DDBJ whole genome shotgun (WGS) entry which is preliminary data.</text>
</comment>
<dbReference type="Pfam" id="PF21631">
    <property type="entry name" value="A9CJY8-like_N"/>
    <property type="match status" value="1"/>
</dbReference>
<dbReference type="InterPro" id="IPR045865">
    <property type="entry name" value="ACT-like_dom_sf"/>
</dbReference>
<dbReference type="Proteomes" id="UP001596317">
    <property type="component" value="Unassembled WGS sequence"/>
</dbReference>
<proteinExistence type="predicted"/>
<name>A0ABW1ZL46_9DEIO</name>
<dbReference type="RefSeq" id="WP_224607214.1">
    <property type="nucleotide sequence ID" value="NZ_JAIQXV010000005.1"/>
</dbReference>
<dbReference type="PANTHER" id="PTHR31131:SF6">
    <property type="entry name" value="CASTOR ACT DOMAIN-CONTAINING PROTEIN"/>
    <property type="match status" value="1"/>
</dbReference>
<feature type="domain" description="A9CJY8-like N-terminal" evidence="2">
    <location>
        <begin position="11"/>
        <end position="51"/>
    </location>
</feature>
<organism evidence="3 4">
    <name type="scientific">Deinococcus multiflagellatus</name>
    <dbReference type="NCBI Taxonomy" id="1656887"/>
    <lineage>
        <taxon>Bacteria</taxon>
        <taxon>Thermotogati</taxon>
        <taxon>Deinococcota</taxon>
        <taxon>Deinococci</taxon>
        <taxon>Deinococcales</taxon>
        <taxon>Deinococcaceae</taxon>
        <taxon>Deinococcus</taxon>
    </lineage>
</organism>
<dbReference type="Gene3D" id="3.30.2130.10">
    <property type="entry name" value="VC0802-like"/>
    <property type="match status" value="1"/>
</dbReference>
<dbReference type="SUPFAM" id="SSF55021">
    <property type="entry name" value="ACT-like"/>
    <property type="match status" value="2"/>
</dbReference>
<dbReference type="Pfam" id="PF13840">
    <property type="entry name" value="ACT_7"/>
    <property type="match status" value="1"/>
</dbReference>
<dbReference type="InterPro" id="IPR049447">
    <property type="entry name" value="A9CJY8-like_N"/>
</dbReference>
<reference evidence="4" key="1">
    <citation type="journal article" date="2019" name="Int. J. Syst. Evol. Microbiol.">
        <title>The Global Catalogue of Microorganisms (GCM) 10K type strain sequencing project: providing services to taxonomists for standard genome sequencing and annotation.</title>
        <authorList>
            <consortium name="The Broad Institute Genomics Platform"/>
            <consortium name="The Broad Institute Genome Sequencing Center for Infectious Disease"/>
            <person name="Wu L."/>
            <person name="Ma J."/>
        </authorList>
    </citation>
    <scope>NUCLEOTIDE SEQUENCE [LARGE SCALE GENOMIC DNA]</scope>
    <source>
        <strain evidence="4">CCUG 63830</strain>
    </source>
</reference>
<evidence type="ECO:0000313" key="3">
    <source>
        <dbReference type="EMBL" id="MFC6661184.1"/>
    </source>
</evidence>
<feature type="domain" description="CASTOR ACT" evidence="1">
    <location>
        <begin position="57"/>
        <end position="117"/>
    </location>
</feature>
<dbReference type="InterPro" id="IPR051719">
    <property type="entry name" value="CASTOR_mTORC1"/>
</dbReference>
<gene>
    <name evidence="3" type="ORF">ACFP90_13165</name>
</gene>
<evidence type="ECO:0000259" key="2">
    <source>
        <dbReference type="Pfam" id="PF21631"/>
    </source>
</evidence>
<dbReference type="PANTHER" id="PTHR31131">
    <property type="entry name" value="CHROMOSOME 1, WHOLE GENOME SHOTGUN SEQUENCE"/>
    <property type="match status" value="1"/>
</dbReference>
<keyword evidence="4" id="KW-1185">Reference proteome</keyword>